<reference evidence="1 2" key="1">
    <citation type="journal article" date="2024" name="bioRxiv">
        <title>A reference genome for Trichogramma kaykai: A tiny desert-dwelling parasitoid wasp with competing sex-ratio distorters.</title>
        <authorList>
            <person name="Culotta J."/>
            <person name="Lindsey A.R."/>
        </authorList>
    </citation>
    <scope>NUCLEOTIDE SEQUENCE [LARGE SCALE GENOMIC DNA]</scope>
    <source>
        <strain evidence="1 2">KSX58</strain>
    </source>
</reference>
<evidence type="ECO:0008006" key="3">
    <source>
        <dbReference type="Google" id="ProtNLM"/>
    </source>
</evidence>
<comment type="caution">
    <text evidence="1">The sequence shown here is derived from an EMBL/GenBank/DDBJ whole genome shotgun (WGS) entry which is preliminary data.</text>
</comment>
<sequence length="76" mass="8466">MKMLGRATRNLIAIILNTILILLTCRNGIVSLRFIPCHIHNPVIHSSDGVLRPESDYFPAAAQSGKSDFRATVYEK</sequence>
<organism evidence="1 2">
    <name type="scientific">Trichogramma kaykai</name>
    <dbReference type="NCBI Taxonomy" id="54128"/>
    <lineage>
        <taxon>Eukaryota</taxon>
        <taxon>Metazoa</taxon>
        <taxon>Ecdysozoa</taxon>
        <taxon>Arthropoda</taxon>
        <taxon>Hexapoda</taxon>
        <taxon>Insecta</taxon>
        <taxon>Pterygota</taxon>
        <taxon>Neoptera</taxon>
        <taxon>Endopterygota</taxon>
        <taxon>Hymenoptera</taxon>
        <taxon>Apocrita</taxon>
        <taxon>Proctotrupomorpha</taxon>
        <taxon>Chalcidoidea</taxon>
        <taxon>Trichogrammatidae</taxon>
        <taxon>Trichogramma</taxon>
    </lineage>
</organism>
<dbReference type="Proteomes" id="UP001627154">
    <property type="component" value="Unassembled WGS sequence"/>
</dbReference>
<dbReference type="EMBL" id="JBJJXI010000050">
    <property type="protein sequence ID" value="KAL3400812.1"/>
    <property type="molecule type" value="Genomic_DNA"/>
</dbReference>
<evidence type="ECO:0000313" key="1">
    <source>
        <dbReference type="EMBL" id="KAL3400812.1"/>
    </source>
</evidence>
<accession>A0ABD2X7G0</accession>
<dbReference type="AlphaFoldDB" id="A0ABD2X7G0"/>
<protein>
    <recommendedName>
        <fullName evidence="3">Secreted protein</fullName>
    </recommendedName>
</protein>
<name>A0ABD2X7G0_9HYME</name>
<proteinExistence type="predicted"/>
<gene>
    <name evidence="1" type="ORF">TKK_005953</name>
</gene>
<keyword evidence="2" id="KW-1185">Reference proteome</keyword>
<evidence type="ECO:0000313" key="2">
    <source>
        <dbReference type="Proteomes" id="UP001627154"/>
    </source>
</evidence>